<dbReference type="EMBL" id="JABGBW010000002">
    <property type="protein sequence ID" value="MBC2576095.1"/>
    <property type="molecule type" value="Genomic_DNA"/>
</dbReference>
<accession>A0ABR6TL10</accession>
<proteinExistence type="predicted"/>
<evidence type="ECO:0000256" key="1">
    <source>
        <dbReference type="SAM" id="SignalP"/>
    </source>
</evidence>
<feature type="signal peptide" evidence="1">
    <location>
        <begin position="1"/>
        <end position="25"/>
    </location>
</feature>
<evidence type="ECO:0000313" key="2">
    <source>
        <dbReference type="EMBL" id="MBC2576095.1"/>
    </source>
</evidence>
<sequence length="151" mass="16580">MKNKKILSLAASIMLAATVAVPSFAAVPKDPNLDNVNVKVWKNIQAGEEYTGMGAHANKCFEEGIGLVPNTDKLRKTYTKKLKVFFITGYIDSLTLNGVSGVRGSGEDYRFTFPDVNAQQISNTGRKYFGGEAVIHVMGNKTKHIDLEIQR</sequence>
<keyword evidence="3" id="KW-1185">Reference proteome</keyword>
<name>A0ABR6TL10_9FIRM</name>
<comment type="caution">
    <text evidence="2">The sequence shown here is derived from an EMBL/GenBank/DDBJ whole genome shotgun (WGS) entry which is preliminary data.</text>
</comment>
<dbReference type="Proteomes" id="UP000713904">
    <property type="component" value="Unassembled WGS sequence"/>
</dbReference>
<protein>
    <submittedName>
        <fullName evidence="2">Uncharacterized protein</fullName>
    </submittedName>
</protein>
<organism evidence="2 3">
    <name type="scientific">Peptostreptococcus canis</name>
    <dbReference type="NCBI Taxonomy" id="1159213"/>
    <lineage>
        <taxon>Bacteria</taxon>
        <taxon>Bacillati</taxon>
        <taxon>Bacillota</taxon>
        <taxon>Clostridia</taxon>
        <taxon>Peptostreptococcales</taxon>
        <taxon>Peptostreptococcaceae</taxon>
        <taxon>Peptostreptococcus</taxon>
    </lineage>
</organism>
<reference evidence="2 3" key="1">
    <citation type="submission" date="2020-05" db="EMBL/GenBank/DDBJ databases">
        <title>Draft genome of xy-202 and genomic insight in genome of the genus Peptostreptococcus.</title>
        <authorList>
            <person name="Zhang Z."/>
        </authorList>
    </citation>
    <scope>NUCLEOTIDE SEQUENCE [LARGE SCALE GENOMIC DNA]</scope>
    <source>
        <strain evidence="2 3">DSM 27025</strain>
    </source>
</reference>
<gene>
    <name evidence="2" type="ORF">HLB29_05285</name>
</gene>
<feature type="chain" id="PRO_5045598124" evidence="1">
    <location>
        <begin position="26"/>
        <end position="151"/>
    </location>
</feature>
<keyword evidence="1" id="KW-0732">Signal</keyword>
<dbReference type="RefSeq" id="WP_185624098.1">
    <property type="nucleotide sequence ID" value="NZ_JABGBW010000002.1"/>
</dbReference>
<evidence type="ECO:0000313" key="3">
    <source>
        <dbReference type="Proteomes" id="UP000713904"/>
    </source>
</evidence>